<dbReference type="PANTHER" id="PTHR34108:SF1">
    <property type="entry name" value="SEPTUM SITE-DETERMINING PROTEIN MINC"/>
    <property type="match status" value="1"/>
</dbReference>
<keyword evidence="4 6" id="KW-0131">Cell cycle</keyword>
<dbReference type="OrthoDB" id="9790810at2"/>
<sequence length="221" mass="24748">MGTTKQHLVTIKGIKDGLVFLLDDQCEFTALIQDLQYKLEHTHQNILTGPIMHVDIKLGARSASDEQKEEILQILKQKGNLLIRSIESDEPEADTSNENEMKIMTGVVRSGQVLHHVGNLLFLGDVNPGGIIHCTGDIYIMGSLRGMAHAGFEGNENAIISASYFSPTQLRIADVISRPPDEWEIKESNMEFAYLQEGQMQIDKISNISRFRKDTHIYKGV</sequence>
<dbReference type="SUPFAM" id="SSF63848">
    <property type="entry name" value="Cell-division inhibitor MinC, C-terminal domain"/>
    <property type="match status" value="1"/>
</dbReference>
<protein>
    <recommendedName>
        <fullName evidence="6">Probable septum site-determining protein MinC</fullName>
    </recommendedName>
</protein>
<feature type="domain" description="Septum formation inhibitor MinC C-terminal" evidence="7">
    <location>
        <begin position="104"/>
        <end position="202"/>
    </location>
</feature>
<dbReference type="HAMAP" id="MF_00267">
    <property type="entry name" value="MinC"/>
    <property type="match status" value="1"/>
</dbReference>
<dbReference type="Gene3D" id="2.160.20.70">
    <property type="match status" value="1"/>
</dbReference>
<reference evidence="9 10" key="1">
    <citation type="submission" date="2017-01" db="EMBL/GenBank/DDBJ databases">
        <title>Genome analysis of Paenibacillus selenitrireducens ES3-24.</title>
        <authorList>
            <person name="Xu D."/>
            <person name="Yao R."/>
            <person name="Zheng S."/>
        </authorList>
    </citation>
    <scope>NUCLEOTIDE SEQUENCE [LARGE SCALE GENOMIC DNA]</scope>
    <source>
        <strain evidence="9 10">ES3-24</strain>
    </source>
</reference>
<organism evidence="9 10">
    <name type="scientific">Paenibacillus selenitireducens</name>
    <dbReference type="NCBI Taxonomy" id="1324314"/>
    <lineage>
        <taxon>Bacteria</taxon>
        <taxon>Bacillati</taxon>
        <taxon>Bacillota</taxon>
        <taxon>Bacilli</taxon>
        <taxon>Bacillales</taxon>
        <taxon>Paenibacillaceae</taxon>
        <taxon>Paenibacillus</taxon>
    </lineage>
</organism>
<dbReference type="GO" id="GO:1901891">
    <property type="term" value="P:regulation of cell septum assembly"/>
    <property type="evidence" value="ECO:0007669"/>
    <property type="project" value="InterPro"/>
</dbReference>
<dbReference type="Pfam" id="PF22642">
    <property type="entry name" value="MinC_N_1"/>
    <property type="match status" value="1"/>
</dbReference>
<dbReference type="RefSeq" id="WP_078497698.1">
    <property type="nucleotide sequence ID" value="NZ_MSZX01000002.1"/>
</dbReference>
<evidence type="ECO:0000256" key="2">
    <source>
        <dbReference type="ARBA" id="ARBA00022618"/>
    </source>
</evidence>
<dbReference type="AlphaFoldDB" id="A0A1T2XKL7"/>
<dbReference type="EMBL" id="MSZX01000002">
    <property type="protein sequence ID" value="OPA80348.1"/>
    <property type="molecule type" value="Genomic_DNA"/>
</dbReference>
<dbReference type="Pfam" id="PF03775">
    <property type="entry name" value="MinC_C"/>
    <property type="match status" value="1"/>
</dbReference>
<dbReference type="PANTHER" id="PTHR34108">
    <property type="entry name" value="SEPTUM SITE-DETERMINING PROTEIN MINC"/>
    <property type="match status" value="1"/>
</dbReference>
<dbReference type="InterPro" id="IPR036145">
    <property type="entry name" value="MinC_C_sf"/>
</dbReference>
<evidence type="ECO:0000256" key="3">
    <source>
        <dbReference type="ARBA" id="ARBA00023210"/>
    </source>
</evidence>
<proteinExistence type="inferred from homology"/>
<dbReference type="STRING" id="1324314.BVG16_06340"/>
<dbReference type="Gene3D" id="3.30.160.540">
    <property type="match status" value="1"/>
</dbReference>
<dbReference type="InterPro" id="IPR016098">
    <property type="entry name" value="CAP/MinC_C"/>
</dbReference>
<dbReference type="Proteomes" id="UP000190188">
    <property type="component" value="Unassembled WGS sequence"/>
</dbReference>
<feature type="domain" description="Septum site-determining protein MinC N-terminal" evidence="8">
    <location>
        <begin position="9"/>
        <end position="86"/>
    </location>
</feature>
<evidence type="ECO:0000256" key="4">
    <source>
        <dbReference type="ARBA" id="ARBA00023306"/>
    </source>
</evidence>
<evidence type="ECO:0000259" key="7">
    <source>
        <dbReference type="Pfam" id="PF03775"/>
    </source>
</evidence>
<evidence type="ECO:0000259" key="8">
    <source>
        <dbReference type="Pfam" id="PF22642"/>
    </source>
</evidence>
<keyword evidence="10" id="KW-1185">Reference proteome</keyword>
<keyword evidence="3 6" id="KW-0717">Septation</keyword>
<evidence type="ECO:0000256" key="5">
    <source>
        <dbReference type="ARBA" id="ARBA00046874"/>
    </source>
</evidence>
<dbReference type="InterPro" id="IPR055219">
    <property type="entry name" value="MinC_N_1"/>
</dbReference>
<gene>
    <name evidence="6" type="primary">minC</name>
    <name evidence="9" type="ORF">BVG16_06340</name>
</gene>
<keyword evidence="2 6" id="KW-0132">Cell division</keyword>
<evidence type="ECO:0000313" key="9">
    <source>
        <dbReference type="EMBL" id="OPA80348.1"/>
    </source>
</evidence>
<accession>A0A1T2XKL7</accession>
<comment type="caution">
    <text evidence="9">The sequence shown here is derived from an EMBL/GenBank/DDBJ whole genome shotgun (WGS) entry which is preliminary data.</text>
</comment>
<dbReference type="InterPro" id="IPR005526">
    <property type="entry name" value="Septum_form_inhib_MinC_C"/>
</dbReference>
<comment type="function">
    <text evidence="6">Cell division inhibitor that blocks the formation of polar Z ring septums. Rapidly oscillates between the poles of the cell to destabilize FtsZ filaments that have formed before they mature into polar Z rings. Prevents FtsZ polymerization.</text>
</comment>
<dbReference type="GO" id="GO:0000902">
    <property type="term" value="P:cell morphogenesis"/>
    <property type="evidence" value="ECO:0007669"/>
    <property type="project" value="InterPro"/>
</dbReference>
<evidence type="ECO:0000256" key="1">
    <source>
        <dbReference type="ARBA" id="ARBA00006291"/>
    </source>
</evidence>
<comment type="similarity">
    <text evidence="1 6">Belongs to the MinC family.</text>
</comment>
<evidence type="ECO:0000256" key="6">
    <source>
        <dbReference type="HAMAP-Rule" id="MF_00267"/>
    </source>
</evidence>
<comment type="subunit">
    <text evidence="5 6">Interacts with MinD and FtsZ.</text>
</comment>
<name>A0A1T2XKL7_9BACL</name>
<dbReference type="InterPro" id="IPR013033">
    <property type="entry name" value="MinC"/>
</dbReference>
<evidence type="ECO:0000313" key="10">
    <source>
        <dbReference type="Proteomes" id="UP000190188"/>
    </source>
</evidence>
<dbReference type="GO" id="GO:0000917">
    <property type="term" value="P:division septum assembly"/>
    <property type="evidence" value="ECO:0007669"/>
    <property type="project" value="UniProtKB-KW"/>
</dbReference>